<accession>A0A8H5F0U7</accession>
<dbReference type="Pfam" id="PF13385">
    <property type="entry name" value="Laminin_G_3"/>
    <property type="match status" value="1"/>
</dbReference>
<name>A0A8H5F0U7_9AGAR</name>
<protein>
    <submittedName>
        <fullName evidence="1">Uncharacterized protein</fullName>
    </submittedName>
</protein>
<dbReference type="SUPFAM" id="SSF49899">
    <property type="entry name" value="Concanavalin A-like lectins/glucanases"/>
    <property type="match status" value="1"/>
</dbReference>
<dbReference type="Gene3D" id="2.60.120.200">
    <property type="match status" value="1"/>
</dbReference>
<keyword evidence="2" id="KW-1185">Reference proteome</keyword>
<proteinExistence type="predicted"/>
<evidence type="ECO:0000313" key="2">
    <source>
        <dbReference type="Proteomes" id="UP000567179"/>
    </source>
</evidence>
<sequence length="301" mass="33710">MVSSWRRLSTCRPLPRPIIGPSQQEHCLPVLQQDSMVVSPKHTLTGLLEARRLYMIRYLNSVEHHSLYINPSIIMSPSDEVVKGQAGGPYDGVKTSQLLGYWPFVGTYYDVSTNGRGPATVQGNNVQLAFANYAGYVQIRKPGFLNIPAVDLRAINFSIELTLHLPSLPTSTQTLLSNWQSGNWQYWMAFEPDGTVFFTLRRNMSTSGSDPTQDLVVVRTKVPVGRFFNAVYVYNSTQRKFSAFIDGKLADSAVVRQEVTDVTLHAATQQYVQFGNKGDDKPTTGVLDADLCQLRFYQLTF</sequence>
<gene>
    <name evidence="1" type="ORF">D9619_008879</name>
</gene>
<dbReference type="EMBL" id="JAACJJ010000029">
    <property type="protein sequence ID" value="KAF5319511.1"/>
    <property type="molecule type" value="Genomic_DNA"/>
</dbReference>
<evidence type="ECO:0000313" key="1">
    <source>
        <dbReference type="EMBL" id="KAF5319511.1"/>
    </source>
</evidence>
<comment type="caution">
    <text evidence="1">The sequence shown here is derived from an EMBL/GenBank/DDBJ whole genome shotgun (WGS) entry which is preliminary data.</text>
</comment>
<dbReference type="AlphaFoldDB" id="A0A8H5F0U7"/>
<reference evidence="1 2" key="1">
    <citation type="journal article" date="2020" name="ISME J.">
        <title>Uncovering the hidden diversity of litter-decomposition mechanisms in mushroom-forming fungi.</title>
        <authorList>
            <person name="Floudas D."/>
            <person name="Bentzer J."/>
            <person name="Ahren D."/>
            <person name="Johansson T."/>
            <person name="Persson P."/>
            <person name="Tunlid A."/>
        </authorList>
    </citation>
    <scope>NUCLEOTIDE SEQUENCE [LARGE SCALE GENOMIC DNA]</scope>
    <source>
        <strain evidence="1 2">CBS 101986</strain>
    </source>
</reference>
<dbReference type="Proteomes" id="UP000567179">
    <property type="component" value="Unassembled WGS sequence"/>
</dbReference>
<dbReference type="InterPro" id="IPR013320">
    <property type="entry name" value="ConA-like_dom_sf"/>
</dbReference>
<organism evidence="1 2">
    <name type="scientific">Psilocybe cf. subviscida</name>
    <dbReference type="NCBI Taxonomy" id="2480587"/>
    <lineage>
        <taxon>Eukaryota</taxon>
        <taxon>Fungi</taxon>
        <taxon>Dikarya</taxon>
        <taxon>Basidiomycota</taxon>
        <taxon>Agaricomycotina</taxon>
        <taxon>Agaricomycetes</taxon>
        <taxon>Agaricomycetidae</taxon>
        <taxon>Agaricales</taxon>
        <taxon>Agaricineae</taxon>
        <taxon>Strophariaceae</taxon>
        <taxon>Psilocybe</taxon>
    </lineage>
</organism>
<dbReference type="OrthoDB" id="2922181at2759"/>